<dbReference type="GO" id="GO:0006782">
    <property type="term" value="P:protoporphyrinogen IX biosynthetic process"/>
    <property type="evidence" value="ECO:0007669"/>
    <property type="project" value="UniProtKB-UniPathway"/>
</dbReference>
<accession>Q7VHJ2</accession>
<feature type="binding site" evidence="16">
    <location>
        <position position="214"/>
    </location>
    <ligand>
        <name>S-adenosyl-L-methionine</name>
        <dbReference type="ChEBI" id="CHEBI:59789"/>
        <label>2</label>
    </ligand>
</feature>
<dbReference type="InterPro" id="IPR004558">
    <property type="entry name" value="Coprogen_oxidase_HemN"/>
</dbReference>
<dbReference type="InterPro" id="IPR007197">
    <property type="entry name" value="rSAM"/>
</dbReference>
<name>Q7VHJ2_HELHP</name>
<dbReference type="GO" id="GO:0051989">
    <property type="term" value="F:coproporphyrinogen dehydrogenase activity"/>
    <property type="evidence" value="ECO:0007669"/>
    <property type="project" value="UniProtKB-EC"/>
</dbReference>
<dbReference type="OrthoDB" id="9808022at2"/>
<evidence type="ECO:0000256" key="9">
    <source>
        <dbReference type="ARBA" id="ARBA00023002"/>
    </source>
</evidence>
<comment type="cofactor">
    <cofactor evidence="15 17">
        <name>[4Fe-4S] cluster</name>
        <dbReference type="ChEBI" id="CHEBI:49883"/>
    </cofactor>
    <text evidence="15 17">Binds 1 [4Fe-4S] cluster. The cluster is coordinated with 3 cysteines and an exchangeable S-adenosyl-L-methionine.</text>
</comment>
<dbReference type="GO" id="GO:0046872">
    <property type="term" value="F:metal ion binding"/>
    <property type="evidence" value="ECO:0007669"/>
    <property type="project" value="UniProtKB-KW"/>
</dbReference>
<feature type="binding site" evidence="16">
    <location>
        <position position="116"/>
    </location>
    <ligand>
        <name>S-adenosyl-L-methionine</name>
        <dbReference type="ChEBI" id="CHEBI:59789"/>
        <label>1</label>
    </ligand>
</feature>
<keyword evidence="9 15" id="KW-0560">Oxidoreductase</keyword>
<evidence type="ECO:0000256" key="4">
    <source>
        <dbReference type="ARBA" id="ARBA00011245"/>
    </source>
</evidence>
<feature type="binding site" evidence="16">
    <location>
        <begin position="117"/>
        <end position="118"/>
    </location>
    <ligand>
        <name>S-adenosyl-L-methionine</name>
        <dbReference type="ChEBI" id="CHEBI:59789"/>
        <label>2</label>
    </ligand>
</feature>
<evidence type="ECO:0000256" key="3">
    <source>
        <dbReference type="ARBA" id="ARBA00005493"/>
    </source>
</evidence>
<evidence type="ECO:0000256" key="10">
    <source>
        <dbReference type="ARBA" id="ARBA00023004"/>
    </source>
</evidence>
<feature type="binding site" evidence="16">
    <location>
        <position position="248"/>
    </location>
    <ligand>
        <name>S-adenosyl-L-methionine</name>
        <dbReference type="ChEBI" id="CHEBI:59789"/>
        <label>2</label>
    </ligand>
</feature>
<dbReference type="InterPro" id="IPR058240">
    <property type="entry name" value="rSAM_sf"/>
</dbReference>
<gene>
    <name evidence="19" type="primary">hemN_1</name>
    <name evidence="19" type="ordered locus">HH_0975</name>
</gene>
<keyword evidence="20" id="KW-1185">Reference proteome</keyword>
<feature type="binding site" evidence="17">
    <location>
        <position position="65"/>
    </location>
    <ligand>
        <name>[4Fe-4S] cluster</name>
        <dbReference type="ChEBI" id="CHEBI:49883"/>
        <note>4Fe-4S-S-AdoMet</note>
    </ligand>
</feature>
<evidence type="ECO:0000256" key="17">
    <source>
        <dbReference type="PIRSR" id="PIRSR000167-2"/>
    </source>
</evidence>
<evidence type="ECO:0000313" key="19">
    <source>
        <dbReference type="EMBL" id="AAP77572.1"/>
    </source>
</evidence>
<dbReference type="FunFam" id="3.80.30.20:FF:000012">
    <property type="entry name" value="Coproporphyrinogen-III oxidase"/>
    <property type="match status" value="1"/>
</dbReference>
<feature type="binding site" evidence="16">
    <location>
        <position position="334"/>
    </location>
    <ligand>
        <name>S-adenosyl-L-methionine</name>
        <dbReference type="ChEBI" id="CHEBI:59789"/>
        <label>1</label>
    </ligand>
</feature>
<dbReference type="GO" id="GO:0004109">
    <property type="term" value="F:coproporphyrinogen oxidase activity"/>
    <property type="evidence" value="ECO:0007669"/>
    <property type="project" value="InterPro"/>
</dbReference>
<keyword evidence="7 15" id="KW-0949">S-adenosyl-L-methionine</keyword>
<dbReference type="SFLD" id="SFLDS00029">
    <property type="entry name" value="Radical_SAM"/>
    <property type="match status" value="1"/>
</dbReference>
<dbReference type="InterPro" id="IPR006638">
    <property type="entry name" value="Elp3/MiaA/NifB-like_rSAM"/>
</dbReference>
<comment type="similarity">
    <text evidence="3 15">Belongs to the anaerobic coproporphyrinogen-III oxidase family.</text>
</comment>
<evidence type="ECO:0000256" key="1">
    <source>
        <dbReference type="ARBA" id="ARBA00004496"/>
    </source>
</evidence>
<dbReference type="PIRSF" id="PIRSF000167">
    <property type="entry name" value="HemN"/>
    <property type="match status" value="1"/>
</dbReference>
<dbReference type="eggNOG" id="COG0635">
    <property type="taxonomic scope" value="Bacteria"/>
</dbReference>
<dbReference type="HOGENOM" id="CLU_027579_3_0_7"/>
<evidence type="ECO:0000256" key="7">
    <source>
        <dbReference type="ARBA" id="ARBA00022691"/>
    </source>
</evidence>
<feature type="domain" description="Radical SAM core" evidence="18">
    <location>
        <begin position="48"/>
        <end position="285"/>
    </location>
</feature>
<evidence type="ECO:0000256" key="2">
    <source>
        <dbReference type="ARBA" id="ARBA00004785"/>
    </source>
</evidence>
<dbReference type="CDD" id="cd01335">
    <property type="entry name" value="Radical_SAM"/>
    <property type="match status" value="1"/>
</dbReference>
<dbReference type="PANTHER" id="PTHR13932:SF6">
    <property type="entry name" value="OXYGEN-INDEPENDENT COPROPORPHYRINOGEN III OXIDASE"/>
    <property type="match status" value="1"/>
</dbReference>
<dbReference type="Gene3D" id="1.10.10.920">
    <property type="match status" value="1"/>
</dbReference>
<dbReference type="InterPro" id="IPR010723">
    <property type="entry name" value="HemN_C"/>
</dbReference>
<feature type="binding site" evidence="16">
    <location>
        <position position="177"/>
    </location>
    <ligand>
        <name>S-adenosyl-L-methionine</name>
        <dbReference type="ChEBI" id="CHEBI:59789"/>
        <label>2</label>
    </ligand>
</feature>
<dbReference type="PANTHER" id="PTHR13932">
    <property type="entry name" value="COPROPORPHYRINIGEN III OXIDASE"/>
    <property type="match status" value="1"/>
</dbReference>
<dbReference type="UniPathway" id="UPA00251">
    <property type="reaction ID" value="UER00323"/>
</dbReference>
<feature type="binding site" evidence="17">
    <location>
        <position position="72"/>
    </location>
    <ligand>
        <name>[4Fe-4S] cluster</name>
        <dbReference type="ChEBI" id="CHEBI:49883"/>
        <note>4Fe-4S-S-AdoMet</note>
    </ligand>
</feature>
<evidence type="ECO:0000256" key="5">
    <source>
        <dbReference type="ARBA" id="ARBA00022485"/>
    </source>
</evidence>
<reference evidence="19 20" key="1">
    <citation type="journal article" date="2003" name="Proc. Natl. Acad. Sci. U.S.A.">
        <title>The complete genome sequence of the carcinogenic bacterium Helicobacter hepaticus.</title>
        <authorList>
            <person name="Suerbaum S."/>
            <person name="Josenhans C."/>
            <person name="Sterzenbach T."/>
            <person name="Drescher B."/>
            <person name="Brandt P."/>
            <person name="Bell M."/>
            <person name="Droege M."/>
            <person name="Fartmann B."/>
            <person name="Fischer H.-P."/>
            <person name="Ge Z."/>
            <person name="Hoerster A."/>
            <person name="Holland R."/>
            <person name="Klein K."/>
            <person name="Koenig J."/>
            <person name="Macko L."/>
            <person name="Mendz G.L."/>
            <person name="Nyakatura G."/>
            <person name="Schauer D.B."/>
            <person name="Shen Z."/>
            <person name="Weber J."/>
            <person name="Frosch M."/>
            <person name="Fox J.G."/>
        </authorList>
    </citation>
    <scope>NUCLEOTIDE SEQUENCE [LARGE SCALE GENOMIC DNA]</scope>
    <source>
        <strain evidence="20">ATCC 51449 / 3B1</strain>
    </source>
</reference>
<keyword evidence="5 15" id="KW-0004">4Fe-4S</keyword>
<keyword evidence="12 15" id="KW-0627">Porphyrin biosynthesis</keyword>
<feature type="binding site" evidence="16">
    <location>
        <begin position="71"/>
        <end position="73"/>
    </location>
    <ligand>
        <name>S-adenosyl-L-methionine</name>
        <dbReference type="ChEBI" id="CHEBI:59789"/>
        <label>2</label>
    </ligand>
</feature>
<evidence type="ECO:0000259" key="18">
    <source>
        <dbReference type="PROSITE" id="PS51918"/>
    </source>
</evidence>
<keyword evidence="11 15" id="KW-0411">Iron-sulfur</keyword>
<evidence type="ECO:0000256" key="8">
    <source>
        <dbReference type="ARBA" id="ARBA00022723"/>
    </source>
</evidence>
<dbReference type="PROSITE" id="PS51918">
    <property type="entry name" value="RADICAL_SAM"/>
    <property type="match status" value="1"/>
</dbReference>
<dbReference type="AlphaFoldDB" id="Q7VHJ2"/>
<evidence type="ECO:0000256" key="12">
    <source>
        <dbReference type="ARBA" id="ARBA00023244"/>
    </source>
</evidence>
<dbReference type="STRING" id="235279.HH_0975"/>
<dbReference type="EC" id="1.3.98.3" evidence="15"/>
<dbReference type="GO" id="GO:0051539">
    <property type="term" value="F:4 iron, 4 sulfur cluster binding"/>
    <property type="evidence" value="ECO:0007669"/>
    <property type="project" value="UniProtKB-KW"/>
</dbReference>
<dbReference type="SMART" id="SM00729">
    <property type="entry name" value="Elp3"/>
    <property type="match status" value="1"/>
</dbReference>
<evidence type="ECO:0000256" key="13">
    <source>
        <dbReference type="ARBA" id="ARBA00024295"/>
    </source>
</evidence>
<comment type="subcellular location">
    <subcellularLocation>
        <location evidence="1 15">Cytoplasm</location>
    </subcellularLocation>
</comment>
<evidence type="ECO:0000256" key="6">
    <source>
        <dbReference type="ARBA" id="ARBA00022490"/>
    </source>
</evidence>
<evidence type="ECO:0000256" key="11">
    <source>
        <dbReference type="ARBA" id="ARBA00023014"/>
    </source>
</evidence>
<dbReference type="KEGG" id="hhe:HH_0975"/>
<dbReference type="RefSeq" id="WP_011115815.1">
    <property type="nucleotide sequence ID" value="NC_004917.1"/>
</dbReference>
<dbReference type="SUPFAM" id="SSF102114">
    <property type="entry name" value="Radical SAM enzymes"/>
    <property type="match status" value="1"/>
</dbReference>
<feature type="binding site" evidence="16">
    <location>
        <position position="189"/>
    </location>
    <ligand>
        <name>S-adenosyl-L-methionine</name>
        <dbReference type="ChEBI" id="CHEBI:59789"/>
        <label>2</label>
    </ligand>
</feature>
<keyword evidence="6 15" id="KW-0963">Cytoplasm</keyword>
<keyword evidence="8 15" id="KW-0479">Metal-binding</keyword>
<dbReference type="Pfam" id="PF04055">
    <property type="entry name" value="Radical_SAM"/>
    <property type="match status" value="1"/>
</dbReference>
<protein>
    <recommendedName>
        <fullName evidence="15">Coproporphyrinogen-III oxidase</fullName>
        <ecNumber evidence="15">1.3.98.3</ecNumber>
    </recommendedName>
</protein>
<feature type="binding site" evidence="16">
    <location>
        <position position="59"/>
    </location>
    <ligand>
        <name>S-adenosyl-L-methionine</name>
        <dbReference type="ChEBI" id="CHEBI:59789"/>
        <label>1</label>
    </ligand>
</feature>
<evidence type="ECO:0000313" key="20">
    <source>
        <dbReference type="Proteomes" id="UP000002495"/>
    </source>
</evidence>
<sequence length="462" mass="52707">MSGVSEKIDFGAFVKYSKSGPRYTSYPTAVEFKESWDDKAYIQALSRADSMSNLPLSIYVHLPFCRSACYYCGCNVVYTSKEEKKQHYIHYLKKELALLSKYMDTSREVVQFHFGGGTPTFFNAKELQEVISLIRNTFTHFAPSAEISCEIDPRFFVREQMEVLKDNGFNRLSFGVQDFEDKVQEAVHRKQSVELVSAAISLAREFGINSVNFDLIYGLPFQNEVTFARTLEKVVALSPDRLAIFNYAHLPWMKKTMRKIDETTLPSPAQKLEILKNTIAFLQEQDYAMIGMDHFAKKSDELYLAKQHNQLRRNFQGYTTRGFSQTIGIGLTSISEGLDYYSQNYKDMNAYESALDNGRLPVERGVRLTDEDILRKEVIMGLMNNLCLDFANIESKFNIDFKTHFAPALASLREYEEIGLVQITPQGITASPTGGMLIRNIAMAFDAYLSAHTDTKRFSKTI</sequence>
<feature type="binding site" evidence="16">
    <location>
        <position position="150"/>
    </location>
    <ligand>
        <name>S-adenosyl-L-methionine</name>
        <dbReference type="ChEBI" id="CHEBI:59789"/>
        <label>1</label>
    </ligand>
</feature>
<comment type="subunit">
    <text evidence="4">Monomer.</text>
</comment>
<comment type="function">
    <text evidence="13">Involved in the heme biosynthesis. Catalyzes the anaerobic oxidative decarboxylation of propionate groups of rings A and B of coproporphyrinogen III to yield the vinyl groups in protoporphyrinogen IX.</text>
</comment>
<evidence type="ECO:0000256" key="15">
    <source>
        <dbReference type="PIRNR" id="PIRNR000167"/>
    </source>
</evidence>
<feature type="binding site" evidence="17">
    <location>
        <position position="69"/>
    </location>
    <ligand>
        <name>[4Fe-4S] cluster</name>
        <dbReference type="ChEBI" id="CHEBI:49883"/>
        <note>4Fe-4S-S-AdoMet</note>
    </ligand>
</feature>
<dbReference type="InterPro" id="IPR013785">
    <property type="entry name" value="Aldolase_TIM"/>
</dbReference>
<comment type="pathway">
    <text evidence="2 15">Porphyrin-containing compound metabolism; protoporphyrin-IX biosynthesis; protoporphyrinogen-IX from coproporphyrinogen-III (AdoMet route): step 1/1.</text>
</comment>
<evidence type="ECO:0000256" key="14">
    <source>
        <dbReference type="ARBA" id="ARBA00048321"/>
    </source>
</evidence>
<dbReference type="SFLD" id="SFLDF00277">
    <property type="entry name" value="oxygen-independent_coproporphy"/>
    <property type="match status" value="1"/>
</dbReference>
<dbReference type="SFLD" id="SFLDG01065">
    <property type="entry name" value="anaerobic_coproporphyrinogen-I"/>
    <property type="match status" value="1"/>
</dbReference>
<organism evidence="19 20">
    <name type="scientific">Helicobacter hepaticus (strain ATCC 51449 / 3B1)</name>
    <dbReference type="NCBI Taxonomy" id="235279"/>
    <lineage>
        <taxon>Bacteria</taxon>
        <taxon>Pseudomonadati</taxon>
        <taxon>Campylobacterota</taxon>
        <taxon>Epsilonproteobacteria</taxon>
        <taxon>Campylobacterales</taxon>
        <taxon>Helicobacteraceae</taxon>
        <taxon>Helicobacter</taxon>
    </lineage>
</organism>
<dbReference type="FunFam" id="1.10.10.920:FF:000001">
    <property type="entry name" value="Coproporphyrinogen-III oxidase"/>
    <property type="match status" value="1"/>
</dbReference>
<dbReference type="Gene3D" id="3.20.20.70">
    <property type="entry name" value="Aldolase class I"/>
    <property type="match status" value="1"/>
</dbReference>
<proteinExistence type="inferred from homology"/>
<keyword evidence="10 15" id="KW-0408">Iron</keyword>
<evidence type="ECO:0000256" key="16">
    <source>
        <dbReference type="PIRSR" id="PIRSR000167-1"/>
    </source>
</evidence>
<dbReference type="SFLD" id="SFLDG01082">
    <property type="entry name" value="B12-binding_domain_containing"/>
    <property type="match status" value="1"/>
</dbReference>
<dbReference type="Pfam" id="PF06969">
    <property type="entry name" value="HemN_C"/>
    <property type="match status" value="1"/>
</dbReference>
<comment type="catalytic activity">
    <reaction evidence="14 15">
        <text>coproporphyrinogen III + 2 S-adenosyl-L-methionine = protoporphyrinogen IX + 2 5'-deoxyadenosine + 2 L-methionine + 2 CO2</text>
        <dbReference type="Rhea" id="RHEA:15425"/>
        <dbReference type="ChEBI" id="CHEBI:16526"/>
        <dbReference type="ChEBI" id="CHEBI:17319"/>
        <dbReference type="ChEBI" id="CHEBI:57307"/>
        <dbReference type="ChEBI" id="CHEBI:57309"/>
        <dbReference type="ChEBI" id="CHEBI:57844"/>
        <dbReference type="ChEBI" id="CHEBI:59789"/>
        <dbReference type="EC" id="1.3.98.3"/>
    </reaction>
</comment>
<dbReference type="NCBIfam" id="TIGR00538">
    <property type="entry name" value="hemN"/>
    <property type="match status" value="1"/>
</dbReference>
<dbReference type="InterPro" id="IPR034505">
    <property type="entry name" value="Coproporphyrinogen-III_oxidase"/>
</dbReference>
<dbReference type="GO" id="GO:0005737">
    <property type="term" value="C:cytoplasm"/>
    <property type="evidence" value="ECO:0007669"/>
    <property type="project" value="UniProtKB-SubCell"/>
</dbReference>
<dbReference type="Proteomes" id="UP000002495">
    <property type="component" value="Chromosome"/>
</dbReference>
<dbReference type="EMBL" id="AE017125">
    <property type="protein sequence ID" value="AAP77572.1"/>
    <property type="molecule type" value="Genomic_DNA"/>
</dbReference>